<feature type="compositionally biased region" description="Acidic residues" evidence="1">
    <location>
        <begin position="62"/>
        <end position="84"/>
    </location>
</feature>
<organism evidence="3 4">
    <name type="scientific">Christensenella hongkongensis</name>
    <dbReference type="NCBI Taxonomy" id="270498"/>
    <lineage>
        <taxon>Bacteria</taxon>
        <taxon>Bacillati</taxon>
        <taxon>Bacillota</taxon>
        <taxon>Clostridia</taxon>
        <taxon>Christensenellales</taxon>
        <taxon>Christensenellaceae</taxon>
        <taxon>Christensenella</taxon>
    </lineage>
</organism>
<comment type="caution">
    <text evidence="3">The sequence shown here is derived from an EMBL/GenBank/DDBJ whole genome shotgun (WGS) entry which is preliminary data.</text>
</comment>
<dbReference type="EMBL" id="LAYJ01000033">
    <property type="protein sequence ID" value="KKI52244.1"/>
    <property type="molecule type" value="Genomic_DNA"/>
</dbReference>
<reference evidence="3 4" key="1">
    <citation type="submission" date="2015-04" db="EMBL/GenBank/DDBJ databases">
        <title>Draft genome sequence of bacteremic isolate Catabacter hongkongensis type strain HKU16T.</title>
        <authorList>
            <person name="Lau S.K."/>
            <person name="Teng J.L."/>
            <person name="Huang Y."/>
            <person name="Curreem S.O."/>
            <person name="Tsui S.K."/>
            <person name="Woo P.C."/>
        </authorList>
    </citation>
    <scope>NUCLEOTIDE SEQUENCE [LARGE SCALE GENOMIC DNA]</scope>
    <source>
        <strain evidence="3 4">HKU16</strain>
    </source>
</reference>
<feature type="compositionally biased region" description="Low complexity" evidence="1">
    <location>
        <begin position="41"/>
        <end position="56"/>
    </location>
</feature>
<feature type="region of interest" description="Disordered" evidence="1">
    <location>
        <begin position="40"/>
        <end position="115"/>
    </location>
</feature>
<name>A0A0M2NI87_9FIRM</name>
<protein>
    <submittedName>
        <fullName evidence="3">Cell surface protein</fullName>
    </submittedName>
</protein>
<evidence type="ECO:0000256" key="2">
    <source>
        <dbReference type="SAM" id="Phobius"/>
    </source>
</evidence>
<keyword evidence="2" id="KW-0812">Transmembrane</keyword>
<keyword evidence="2" id="KW-0472">Membrane</keyword>
<dbReference type="Proteomes" id="UP000034076">
    <property type="component" value="Unassembled WGS sequence"/>
</dbReference>
<feature type="transmembrane region" description="Helical" evidence="2">
    <location>
        <begin position="12"/>
        <end position="30"/>
    </location>
</feature>
<dbReference type="OrthoDB" id="2306834at2"/>
<keyword evidence="4" id="KW-1185">Reference proteome</keyword>
<dbReference type="RefSeq" id="WP_046442267.1">
    <property type="nucleotide sequence ID" value="NZ_LAYJ01000033.1"/>
</dbReference>
<keyword evidence="2" id="KW-1133">Transmembrane helix</keyword>
<proteinExistence type="predicted"/>
<gene>
    <name evidence="3" type="ORF">CHK_0352</name>
</gene>
<accession>A0A0M2NI87</accession>
<dbReference type="AlphaFoldDB" id="A0A0M2NI87"/>
<dbReference type="PATRIC" id="fig|270498.16.peg.2960"/>
<evidence type="ECO:0000313" key="4">
    <source>
        <dbReference type="Proteomes" id="UP000034076"/>
    </source>
</evidence>
<sequence>MRGTNHKKKHKVWNIAAMVLIAALVVLTVPSPQGQNTYALAQQEENSAETEASAETPVQGEQDGEGTETQIPEEDAGEEKETPDDVQSPAENDTPVLPEASQIPLPPSSASTIPQEGEEVLLEQTEELLAEAFSIVTDGLDTNEAMVDNFADLKTVLENDTLYAGIDTIYLNGTITYVAGGILIGSNRKNVTIVGHPKGEDGVRNQINDIAGIGNVIRPRVAGTSITLKDAVINGKNYYGPVMAEDAYPSTITYDNVTYKGPQIVFNRRGLVRFLNSDVTIMATGGDEPQEVGEIAQLEIGGVTTIKKTDGTNSMFWFAGNNGTNQYIRVLPGADATVLNTTSSGNNDFIYVEGAGNTTNQKPTLTVGVGASFSVTTRDGLQRSGHKLEGIVVEENGRLNVVHTGSNNAPTIRLNTLLQVGTGATLNVQRAANSNTEGLVKFASAGGKVQINHPNRILLYNPYGGLIKFTTSGTITATVDVINNWTANTGASDSIDNMPNYIWNKNDSTTMNMSATASGTAITSASISNTSADDPNTDVFSNATFNTYTSYMIAMGSYYLDIDAVYQNSRQITGKTEGSANVKITYNGDAGTARELLADANADGNYVADVPDSNLILDETVLALSHYDFLKARHKTTVLENPGTLSFLNVPSKLAFADSAISAVPQLIGRQDPGWALSVSDTRGAGNEWSVQASIAQPLTGTSNGQTYTLPGALVYVEGATSKMLGKEPLQVYSGTTGSSSQTDITWAAKEGILVSLDGGEGCPNVEYNATIEWTLLDAP</sequence>
<evidence type="ECO:0000313" key="3">
    <source>
        <dbReference type="EMBL" id="KKI52244.1"/>
    </source>
</evidence>
<dbReference type="STRING" id="270498.CHK_0352"/>
<evidence type="ECO:0000256" key="1">
    <source>
        <dbReference type="SAM" id="MobiDB-lite"/>
    </source>
</evidence>